<dbReference type="EMBL" id="JAGINP010000024">
    <property type="protein sequence ID" value="MBP2295762.1"/>
    <property type="molecule type" value="Genomic_DNA"/>
</dbReference>
<dbReference type="PANTHER" id="PTHR46438">
    <property type="entry name" value="ALPHA/BETA-HYDROLASES SUPERFAMILY PROTEIN"/>
    <property type="match status" value="1"/>
</dbReference>
<dbReference type="PRINTS" id="PR00111">
    <property type="entry name" value="ABHYDROLASE"/>
</dbReference>
<organism evidence="2 3">
    <name type="scientific">Azospirillum rugosum</name>
    <dbReference type="NCBI Taxonomy" id="416170"/>
    <lineage>
        <taxon>Bacteria</taxon>
        <taxon>Pseudomonadati</taxon>
        <taxon>Pseudomonadota</taxon>
        <taxon>Alphaproteobacteria</taxon>
        <taxon>Rhodospirillales</taxon>
        <taxon>Azospirillaceae</taxon>
        <taxon>Azospirillum</taxon>
    </lineage>
</organism>
<keyword evidence="2" id="KW-0808">Transferase</keyword>
<dbReference type="InterPro" id="IPR029058">
    <property type="entry name" value="AB_hydrolase_fold"/>
</dbReference>
<dbReference type="Gene3D" id="3.40.50.1820">
    <property type="entry name" value="alpha/beta hydrolase"/>
    <property type="match status" value="1"/>
</dbReference>
<keyword evidence="3" id="KW-1185">Reference proteome</keyword>
<comment type="caution">
    <text evidence="2">The sequence shown here is derived from an EMBL/GenBank/DDBJ whole genome shotgun (WGS) entry which is preliminary data.</text>
</comment>
<evidence type="ECO:0000259" key="1">
    <source>
        <dbReference type="Pfam" id="PF00561"/>
    </source>
</evidence>
<reference evidence="2 3" key="1">
    <citation type="submission" date="2021-03" db="EMBL/GenBank/DDBJ databases">
        <title>Genomic Encyclopedia of Type Strains, Phase III (KMG-III): the genomes of soil and plant-associated and newly described type strains.</title>
        <authorList>
            <person name="Whitman W."/>
        </authorList>
    </citation>
    <scope>NUCLEOTIDE SEQUENCE [LARGE SCALE GENOMIC DNA]</scope>
    <source>
        <strain evidence="2 3">IMMIB AFH-6</strain>
    </source>
</reference>
<dbReference type="Proteomes" id="UP000781958">
    <property type="component" value="Unassembled WGS sequence"/>
</dbReference>
<dbReference type="InterPro" id="IPR000073">
    <property type="entry name" value="AB_hydrolase_1"/>
</dbReference>
<protein>
    <submittedName>
        <fullName evidence="2">Pyruvate dehydrogenase E2 component (Dihydrolipoamide acetyltransferase)</fullName>
        <ecNumber evidence="2">2.3.1.12</ecNumber>
    </submittedName>
</protein>
<dbReference type="EC" id="2.3.1.12" evidence="2"/>
<dbReference type="Pfam" id="PF00561">
    <property type="entry name" value="Abhydrolase_1"/>
    <property type="match status" value="1"/>
</dbReference>
<keyword evidence="2" id="KW-0670">Pyruvate</keyword>
<evidence type="ECO:0000313" key="3">
    <source>
        <dbReference type="Proteomes" id="UP000781958"/>
    </source>
</evidence>
<feature type="domain" description="AB hydrolase-1" evidence="1">
    <location>
        <begin position="32"/>
        <end position="265"/>
    </location>
</feature>
<accession>A0ABS4SUY0</accession>
<proteinExistence type="predicted"/>
<evidence type="ECO:0000313" key="2">
    <source>
        <dbReference type="EMBL" id="MBP2295762.1"/>
    </source>
</evidence>
<dbReference type="SUPFAM" id="SSF53474">
    <property type="entry name" value="alpha/beta-Hydrolases"/>
    <property type="match status" value="1"/>
</dbReference>
<dbReference type="RefSeq" id="WP_209770392.1">
    <property type="nucleotide sequence ID" value="NZ_JAGINP010000024.1"/>
</dbReference>
<dbReference type="PANTHER" id="PTHR46438:SF11">
    <property type="entry name" value="LIPASE-RELATED"/>
    <property type="match status" value="1"/>
</dbReference>
<name>A0ABS4SUY0_9PROT</name>
<keyword evidence="2" id="KW-0012">Acyltransferase</keyword>
<gene>
    <name evidence="2" type="ORF">J2851_005575</name>
</gene>
<sequence length="295" mass="31359">MSDGAMAASPIQYLLHPLGFGVRVMQWGGEGPAVLFVHGLGSHAEIWAPVASALAAQGRRCFAIDLPGHGLSQKGGGFSYTAAGHSELFAALLAELGEERIDVVGSSLGGLFAAAFATRTPELVRTLTLIGSVGLQPLAPERRRWTSEYLAKMDRDSVATRLRNGVFDPAAISDSFVEEAWRMNNSRGAAESFAAIGRYYAEGINDDMQVERLAALDGRVPLLLVWGKQDVTVAYQGAVEALPRLARATLLALDDTRHIPHVERPEVVGTAIALHLDGGDVGILRGPGVEVTAQQ</sequence>
<dbReference type="GO" id="GO:0004742">
    <property type="term" value="F:dihydrolipoyllysine-residue acetyltransferase activity"/>
    <property type="evidence" value="ECO:0007669"/>
    <property type="project" value="UniProtKB-EC"/>
</dbReference>